<evidence type="ECO:0000313" key="6">
    <source>
        <dbReference type="RefSeq" id="XP_022743892.1"/>
    </source>
</evidence>
<accession>A0A6P5YUD3</accession>
<comment type="similarity">
    <text evidence="1 3">Belongs to the sulfotransferase 1 family.</text>
</comment>
<evidence type="ECO:0000256" key="1">
    <source>
        <dbReference type="ARBA" id="ARBA00005771"/>
    </source>
</evidence>
<evidence type="ECO:0000256" key="2">
    <source>
        <dbReference type="ARBA" id="ARBA00022679"/>
    </source>
</evidence>
<sequence length="179" mass="20077">MTTSGGLVHFFIVKVSNGFCTELQIPVSTADLGFWFKLEYVKATMAIENHFKPLPSGIVLASFPTTGTTRLKALTLSLLGHYSILKPTNRVFNTHPPYSILPDRIEKPNCGIVYIASNPADTFVPLWHVYNKQFGTTISLEEAFDEFCQDSVPAGPYFNHVVEFWKEGKKMCLLLLTRS</sequence>
<reference evidence="6" key="1">
    <citation type="submission" date="2025-08" db="UniProtKB">
        <authorList>
            <consortium name="RefSeq"/>
        </authorList>
    </citation>
    <scope>IDENTIFICATION</scope>
    <source>
        <tissue evidence="6">Fruit stalk</tissue>
    </source>
</reference>
<gene>
    <name evidence="6" type="primary">LOC111294795</name>
</gene>
<name>A0A6P5YUD3_DURZI</name>
<evidence type="ECO:0000256" key="3">
    <source>
        <dbReference type="RuleBase" id="RU361155"/>
    </source>
</evidence>
<proteinExistence type="inferred from homology"/>
<dbReference type="GO" id="GO:0008146">
    <property type="term" value="F:sulfotransferase activity"/>
    <property type="evidence" value="ECO:0007669"/>
    <property type="project" value="InterPro"/>
</dbReference>
<dbReference type="Gene3D" id="3.40.50.300">
    <property type="entry name" value="P-loop containing nucleotide triphosphate hydrolases"/>
    <property type="match status" value="1"/>
</dbReference>
<dbReference type="InterPro" id="IPR000863">
    <property type="entry name" value="Sulfotransferase_dom"/>
</dbReference>
<dbReference type="GeneID" id="111294795"/>
<dbReference type="Pfam" id="PF00685">
    <property type="entry name" value="Sulfotransfer_1"/>
    <property type="match status" value="1"/>
</dbReference>
<dbReference type="AlphaFoldDB" id="A0A6P5YUD3"/>
<protein>
    <recommendedName>
        <fullName evidence="3">Sulfotransferase</fullName>
        <ecNumber evidence="3">2.8.2.-</ecNumber>
    </recommendedName>
</protein>
<dbReference type="RefSeq" id="XP_022743892.1">
    <property type="nucleotide sequence ID" value="XM_022888157.1"/>
</dbReference>
<feature type="domain" description="Sulfotransferase" evidence="4">
    <location>
        <begin position="87"/>
        <end position="175"/>
    </location>
</feature>
<dbReference type="OrthoDB" id="205623at2759"/>
<dbReference type="Proteomes" id="UP000515121">
    <property type="component" value="Unplaced"/>
</dbReference>
<dbReference type="PANTHER" id="PTHR11783">
    <property type="entry name" value="SULFOTRANSFERASE SULT"/>
    <property type="match status" value="1"/>
</dbReference>
<evidence type="ECO:0000313" key="5">
    <source>
        <dbReference type="Proteomes" id="UP000515121"/>
    </source>
</evidence>
<keyword evidence="2 3" id="KW-0808">Transferase</keyword>
<dbReference type="KEGG" id="dzi:111294795"/>
<dbReference type="SUPFAM" id="SSF52540">
    <property type="entry name" value="P-loop containing nucleoside triphosphate hydrolases"/>
    <property type="match status" value="1"/>
</dbReference>
<dbReference type="InterPro" id="IPR027417">
    <property type="entry name" value="P-loop_NTPase"/>
</dbReference>
<keyword evidence="5" id="KW-1185">Reference proteome</keyword>
<dbReference type="EC" id="2.8.2.-" evidence="3"/>
<organism evidence="5 6">
    <name type="scientific">Durio zibethinus</name>
    <name type="common">Durian</name>
    <dbReference type="NCBI Taxonomy" id="66656"/>
    <lineage>
        <taxon>Eukaryota</taxon>
        <taxon>Viridiplantae</taxon>
        <taxon>Streptophyta</taxon>
        <taxon>Embryophyta</taxon>
        <taxon>Tracheophyta</taxon>
        <taxon>Spermatophyta</taxon>
        <taxon>Magnoliopsida</taxon>
        <taxon>eudicotyledons</taxon>
        <taxon>Gunneridae</taxon>
        <taxon>Pentapetalae</taxon>
        <taxon>rosids</taxon>
        <taxon>malvids</taxon>
        <taxon>Malvales</taxon>
        <taxon>Malvaceae</taxon>
        <taxon>Helicteroideae</taxon>
        <taxon>Durio</taxon>
    </lineage>
</organism>
<evidence type="ECO:0000259" key="4">
    <source>
        <dbReference type="Pfam" id="PF00685"/>
    </source>
</evidence>